<reference evidence="1 2" key="1">
    <citation type="submission" date="2018-03" db="EMBL/GenBank/DDBJ databases">
        <title>The ancient ancestry and fast evolution of plastids.</title>
        <authorList>
            <person name="Moore K.R."/>
            <person name="Magnabosco C."/>
            <person name="Momper L."/>
            <person name="Gold D.A."/>
            <person name="Bosak T."/>
            <person name="Fournier G.P."/>
        </authorList>
    </citation>
    <scope>NUCLEOTIDE SEQUENCE [LARGE SCALE GENOMIC DNA]</scope>
    <source>
        <strain evidence="1 2">CCALA 037</strain>
    </source>
</reference>
<gene>
    <name evidence="1" type="ORF">C7B77_22300</name>
</gene>
<protein>
    <submittedName>
        <fullName evidence="1">Uncharacterized protein</fullName>
    </submittedName>
</protein>
<dbReference type="Proteomes" id="UP000238937">
    <property type="component" value="Unassembled WGS sequence"/>
</dbReference>
<name>A0A2T1G0Z4_9CYAN</name>
<dbReference type="RefSeq" id="WP_106310055.1">
    <property type="nucleotide sequence ID" value="NZ_PVWO01000382.1"/>
</dbReference>
<proteinExistence type="predicted"/>
<evidence type="ECO:0000313" key="1">
    <source>
        <dbReference type="EMBL" id="PSB50836.1"/>
    </source>
</evidence>
<organism evidence="1 2">
    <name type="scientific">Chamaesiphon polymorphus CCALA 037</name>
    <dbReference type="NCBI Taxonomy" id="2107692"/>
    <lineage>
        <taxon>Bacteria</taxon>
        <taxon>Bacillati</taxon>
        <taxon>Cyanobacteriota</taxon>
        <taxon>Cyanophyceae</taxon>
        <taxon>Gomontiellales</taxon>
        <taxon>Chamaesiphonaceae</taxon>
        <taxon>Chamaesiphon</taxon>
    </lineage>
</organism>
<dbReference type="OrthoDB" id="570991at2"/>
<sequence length="258" mass="28290">MSLILQELGIVVAMQQPNPNLVTADFLKLSGIIPADWQLAREPIHQEHVSQLSFANGVSITAEPNRIMFGEPIGERAIDSVTVARVAHNYTEIFKLAKYSAVGINIRSYSPQASIQSATQYINHQLLASGSWQNYGTTPVQAALRLAYNLPNRQLNLDIAAAGMQFDRAEITPVILFSGNFSYNLASSELGETVAAVSQVLTNWQTDLSAYCELITDRFLSLETPTLSVPTVVANDEENLEPVEISYAPNLYPTLSFS</sequence>
<comment type="caution">
    <text evidence="1">The sequence shown here is derived from an EMBL/GenBank/DDBJ whole genome shotgun (WGS) entry which is preliminary data.</text>
</comment>
<dbReference type="EMBL" id="PVWO01000382">
    <property type="protein sequence ID" value="PSB50836.1"/>
    <property type="molecule type" value="Genomic_DNA"/>
</dbReference>
<accession>A0A2T1G0Z4</accession>
<keyword evidence="2" id="KW-1185">Reference proteome</keyword>
<evidence type="ECO:0000313" key="2">
    <source>
        <dbReference type="Proteomes" id="UP000238937"/>
    </source>
</evidence>
<dbReference type="AlphaFoldDB" id="A0A2T1G0Z4"/>